<comment type="caution">
    <text evidence="2">The sequence shown here is derived from an EMBL/GenBank/DDBJ whole genome shotgun (WGS) entry which is preliminary data.</text>
</comment>
<proteinExistence type="predicted"/>
<protein>
    <submittedName>
        <fullName evidence="2">Uncharacterized protein</fullName>
    </submittedName>
</protein>
<accession>A0A4Z2EZL1</accession>
<dbReference type="EMBL" id="SRLO01001972">
    <property type="protein sequence ID" value="TNN34397.1"/>
    <property type="molecule type" value="Genomic_DNA"/>
</dbReference>
<reference evidence="2 3" key="1">
    <citation type="submission" date="2019-03" db="EMBL/GenBank/DDBJ databases">
        <title>First draft genome of Liparis tanakae, snailfish: a comprehensive survey of snailfish specific genes.</title>
        <authorList>
            <person name="Kim W."/>
            <person name="Song I."/>
            <person name="Jeong J.-H."/>
            <person name="Kim D."/>
            <person name="Kim S."/>
            <person name="Ryu S."/>
            <person name="Song J.Y."/>
            <person name="Lee S.K."/>
        </authorList>
    </citation>
    <scope>NUCLEOTIDE SEQUENCE [LARGE SCALE GENOMIC DNA]</scope>
    <source>
        <tissue evidence="2">Muscle</tissue>
    </source>
</reference>
<keyword evidence="3" id="KW-1185">Reference proteome</keyword>
<evidence type="ECO:0000313" key="3">
    <source>
        <dbReference type="Proteomes" id="UP000314294"/>
    </source>
</evidence>
<dbReference type="Proteomes" id="UP000314294">
    <property type="component" value="Unassembled WGS sequence"/>
</dbReference>
<evidence type="ECO:0000313" key="2">
    <source>
        <dbReference type="EMBL" id="TNN34397.1"/>
    </source>
</evidence>
<feature type="transmembrane region" description="Helical" evidence="1">
    <location>
        <begin position="59"/>
        <end position="82"/>
    </location>
</feature>
<evidence type="ECO:0000256" key="1">
    <source>
        <dbReference type="SAM" id="Phobius"/>
    </source>
</evidence>
<gene>
    <name evidence="2" type="ORF">EYF80_055439</name>
</gene>
<keyword evidence="1" id="KW-0472">Membrane</keyword>
<organism evidence="2 3">
    <name type="scientific">Liparis tanakae</name>
    <name type="common">Tanaka's snailfish</name>
    <dbReference type="NCBI Taxonomy" id="230148"/>
    <lineage>
        <taxon>Eukaryota</taxon>
        <taxon>Metazoa</taxon>
        <taxon>Chordata</taxon>
        <taxon>Craniata</taxon>
        <taxon>Vertebrata</taxon>
        <taxon>Euteleostomi</taxon>
        <taxon>Actinopterygii</taxon>
        <taxon>Neopterygii</taxon>
        <taxon>Teleostei</taxon>
        <taxon>Neoteleostei</taxon>
        <taxon>Acanthomorphata</taxon>
        <taxon>Eupercaria</taxon>
        <taxon>Perciformes</taxon>
        <taxon>Cottioidei</taxon>
        <taxon>Cottales</taxon>
        <taxon>Liparidae</taxon>
        <taxon>Liparis</taxon>
    </lineage>
</organism>
<feature type="transmembrane region" description="Helical" evidence="1">
    <location>
        <begin position="20"/>
        <end position="52"/>
    </location>
</feature>
<dbReference type="AlphaFoldDB" id="A0A4Z2EZL1"/>
<name>A0A4Z2EZL1_9TELE</name>
<keyword evidence="1" id="KW-1133">Transmembrane helix</keyword>
<sequence>MYVWPLKLLSLLTGPEFPLFLFNVGGLRVLLVLMFLFNVGGLWVLLVLLFLFNVGGLRVLLVLLLLFNVGGLRVLLVLLFLFNVGGLWMHLAQTGDPDLLLRRNLFFNHQQLLDVCGKE</sequence>
<keyword evidence="1" id="KW-0812">Transmembrane</keyword>